<dbReference type="InterPro" id="IPR025453">
    <property type="entry name" value="DUF4309"/>
</dbReference>
<feature type="region of interest" description="Disordered" evidence="6">
    <location>
        <begin position="66"/>
        <end position="85"/>
    </location>
</feature>
<dbReference type="Pfam" id="PF14172">
    <property type="entry name" value="DUF4309"/>
    <property type="match status" value="1"/>
</dbReference>
<dbReference type="InterPro" id="IPR050226">
    <property type="entry name" value="NagZ_Beta-hexosaminidase"/>
</dbReference>
<feature type="compositionally biased region" description="Polar residues" evidence="6">
    <location>
        <begin position="66"/>
        <end position="82"/>
    </location>
</feature>
<evidence type="ECO:0000256" key="3">
    <source>
        <dbReference type="ARBA" id="ARBA00012663"/>
    </source>
</evidence>
<dbReference type="InterPro" id="IPR036962">
    <property type="entry name" value="Glyco_hydro_3_N_sf"/>
</dbReference>
<dbReference type="SUPFAM" id="SSF51445">
    <property type="entry name" value="(Trans)glycosidases"/>
    <property type="match status" value="1"/>
</dbReference>
<dbReference type="InterPro" id="IPR001764">
    <property type="entry name" value="Glyco_hydro_3_N"/>
</dbReference>
<dbReference type="InterPro" id="IPR017853">
    <property type="entry name" value="GH"/>
</dbReference>
<evidence type="ECO:0000259" key="8">
    <source>
        <dbReference type="Pfam" id="PF00933"/>
    </source>
</evidence>
<dbReference type="RefSeq" id="WP_323691376.1">
    <property type="nucleotide sequence ID" value="NZ_CP116341.1"/>
</dbReference>
<dbReference type="EC" id="3.2.1.52" evidence="3"/>
<reference evidence="9 10" key="1">
    <citation type="submission" date="2023-01" db="EMBL/GenBank/DDBJ databases">
        <title>Sporosarcina sp. nov., isolated from Korean tranditional fermented seafood 'Jeotgal'.</title>
        <authorList>
            <person name="Yang A.-I."/>
        </authorList>
    </citation>
    <scope>NUCLEOTIDE SEQUENCE [LARGE SCALE GENOMIC DNA]</scope>
    <source>
        <strain evidence="9 10">B2O-1</strain>
    </source>
</reference>
<evidence type="ECO:0000256" key="1">
    <source>
        <dbReference type="ARBA" id="ARBA00001231"/>
    </source>
</evidence>
<evidence type="ECO:0000313" key="9">
    <source>
        <dbReference type="EMBL" id="WOV83687.1"/>
    </source>
</evidence>
<evidence type="ECO:0000256" key="6">
    <source>
        <dbReference type="SAM" id="MobiDB-lite"/>
    </source>
</evidence>
<dbReference type="EMBL" id="CP116341">
    <property type="protein sequence ID" value="WOV83687.1"/>
    <property type="molecule type" value="Genomic_DNA"/>
</dbReference>
<evidence type="ECO:0000313" key="10">
    <source>
        <dbReference type="Proteomes" id="UP001303532"/>
    </source>
</evidence>
<dbReference type="Gene3D" id="3.20.20.300">
    <property type="entry name" value="Glycoside hydrolase, family 3, N-terminal domain"/>
    <property type="match status" value="1"/>
</dbReference>
<keyword evidence="7" id="KW-0472">Membrane</keyword>
<feature type="compositionally biased region" description="Polar residues" evidence="6">
    <location>
        <begin position="30"/>
        <end position="40"/>
    </location>
</feature>
<evidence type="ECO:0000256" key="4">
    <source>
        <dbReference type="ARBA" id="ARBA00022801"/>
    </source>
</evidence>
<feature type="region of interest" description="Disordered" evidence="6">
    <location>
        <begin position="30"/>
        <end position="50"/>
    </location>
</feature>
<comment type="catalytic activity">
    <reaction evidence="1">
        <text>Hydrolysis of terminal non-reducing N-acetyl-D-hexosamine residues in N-acetyl-beta-D-hexosaminides.</text>
        <dbReference type="EC" id="3.2.1.52"/>
    </reaction>
</comment>
<dbReference type="PANTHER" id="PTHR30480">
    <property type="entry name" value="BETA-HEXOSAMINIDASE-RELATED"/>
    <property type="match status" value="1"/>
</dbReference>
<dbReference type="GO" id="GO:0004563">
    <property type="term" value="F:beta-N-acetylhexosaminidase activity"/>
    <property type="evidence" value="ECO:0007669"/>
    <property type="project" value="UniProtKB-EC"/>
</dbReference>
<dbReference type="Pfam" id="PF00933">
    <property type="entry name" value="Glyco_hydro_3"/>
    <property type="match status" value="1"/>
</dbReference>
<dbReference type="PROSITE" id="PS00775">
    <property type="entry name" value="GLYCOSYL_HYDROL_F3"/>
    <property type="match status" value="1"/>
</dbReference>
<keyword evidence="10" id="KW-1185">Reference proteome</keyword>
<dbReference type="NCBIfam" id="NF003740">
    <property type="entry name" value="PRK05337.1"/>
    <property type="match status" value="1"/>
</dbReference>
<dbReference type="PANTHER" id="PTHR30480:SF13">
    <property type="entry name" value="BETA-HEXOSAMINIDASE"/>
    <property type="match status" value="1"/>
</dbReference>
<comment type="similarity">
    <text evidence="2">Belongs to the glycosyl hydrolase 3 family.</text>
</comment>
<dbReference type="Proteomes" id="UP001303532">
    <property type="component" value="Chromosome"/>
</dbReference>
<feature type="transmembrane region" description="Helical" evidence="7">
    <location>
        <begin position="6"/>
        <end position="23"/>
    </location>
</feature>
<organism evidence="9 10">
    <name type="scientific">Sporosarcina jeotgali</name>
    <dbReference type="NCBI Taxonomy" id="3020056"/>
    <lineage>
        <taxon>Bacteria</taxon>
        <taxon>Bacillati</taxon>
        <taxon>Bacillota</taxon>
        <taxon>Bacilli</taxon>
        <taxon>Bacillales</taxon>
        <taxon>Caryophanaceae</taxon>
        <taxon>Sporosarcina</taxon>
    </lineage>
</organism>
<name>A0ABZ0KUZ4_9BACL</name>
<keyword evidence="7" id="KW-1133">Transmembrane helix</keyword>
<keyword evidence="7" id="KW-0812">Transmembrane</keyword>
<dbReference type="InterPro" id="IPR019800">
    <property type="entry name" value="Glyco_hydro_3_AS"/>
</dbReference>
<evidence type="ECO:0000256" key="5">
    <source>
        <dbReference type="ARBA" id="ARBA00023295"/>
    </source>
</evidence>
<keyword evidence="5 9" id="KW-0326">Glycosidase</keyword>
<sequence>MKKVLYIVTAIMIAAFVILGFTLKNNSGRKSASNTLANSEHSTEPEEPSITTAEQLAMIVEQAKQGKTPTFQGTAGKTTSQEVGEDWAVSGTPAETEAGIYSNYPDHDATIGTRGGIVFDVRYAGEDLKEIHYEDLQAELGNPDKVKTFKDAAHDRVIWIYQVSPDYQLKWILPQPTDKTPNPTVDHIAVWTKVETKEEKMLSEMTLEEKIGQLVIAGIEGTSINQASRQLIEHYQIGGVIFYANNVDTTEQTVHYVNSLKAANQTNPLPLFTSIDQEGGRVARLPKQIAKLPTAAAIGRTNDPDYAFTIGQTLGKQLTQFGFNMNFAPVLDVNSNPNNPVIGNRSFSSNPKVVSALGIQTMKGIEKQHVIPVVKHFPGHGDTSVDSHLELPKVNKTLQQLEQLELIPFKKAIEEHADVVMVAHILLPQLDKTYPASMSAPIITGLLRKQLGYNGLIMTDDMTMKAITNHYGIAQAAVQSVKAGSDVILVAHDPAKTIAVIDALKEAVASKQITEQRIDESVMRIMELKLKYKLSDAPAHKVNVEQLNKEICSVLKK</sequence>
<gene>
    <name evidence="9" type="primary">nagZ</name>
    <name evidence="9" type="ORF">PGH26_12475</name>
</gene>
<evidence type="ECO:0000256" key="7">
    <source>
        <dbReference type="SAM" id="Phobius"/>
    </source>
</evidence>
<keyword evidence="4 9" id="KW-0378">Hydrolase</keyword>
<feature type="domain" description="Glycoside hydrolase family 3 N-terminal" evidence="8">
    <location>
        <begin position="206"/>
        <end position="527"/>
    </location>
</feature>
<accession>A0ABZ0KUZ4</accession>
<protein>
    <recommendedName>
        <fullName evidence="3">beta-N-acetylhexosaminidase</fullName>
        <ecNumber evidence="3">3.2.1.52</ecNumber>
    </recommendedName>
</protein>
<proteinExistence type="inferred from homology"/>
<evidence type="ECO:0000256" key="2">
    <source>
        <dbReference type="ARBA" id="ARBA00005336"/>
    </source>
</evidence>